<evidence type="ECO:0000313" key="2">
    <source>
        <dbReference type="Proteomes" id="UP001497516"/>
    </source>
</evidence>
<name>A0AAV2GPN9_9ROSI</name>
<gene>
    <name evidence="1" type="ORF">LTRI10_LOCUS52010</name>
</gene>
<proteinExistence type="predicted"/>
<keyword evidence="2" id="KW-1185">Reference proteome</keyword>
<protein>
    <submittedName>
        <fullName evidence="1">Uncharacterized protein</fullName>
    </submittedName>
</protein>
<dbReference type="Proteomes" id="UP001497516">
    <property type="component" value="Chromosome 9"/>
</dbReference>
<reference evidence="1 2" key="1">
    <citation type="submission" date="2024-04" db="EMBL/GenBank/DDBJ databases">
        <authorList>
            <person name="Fracassetti M."/>
        </authorList>
    </citation>
    <scope>NUCLEOTIDE SEQUENCE [LARGE SCALE GENOMIC DNA]</scope>
</reference>
<sequence length="73" mass="8904">MVVLQAELERVKVENLRLRDMLNQVNNNYSALQMHVMSLMHDQSRRRFRRRWTSRTTTVEERWWSPGSSWISV</sequence>
<dbReference type="AlphaFoldDB" id="A0AAV2GPN9"/>
<evidence type="ECO:0000313" key="1">
    <source>
        <dbReference type="EMBL" id="CAL1412736.1"/>
    </source>
</evidence>
<dbReference type="EMBL" id="OZ034822">
    <property type="protein sequence ID" value="CAL1412736.1"/>
    <property type="molecule type" value="Genomic_DNA"/>
</dbReference>
<organism evidence="1 2">
    <name type="scientific">Linum trigynum</name>
    <dbReference type="NCBI Taxonomy" id="586398"/>
    <lineage>
        <taxon>Eukaryota</taxon>
        <taxon>Viridiplantae</taxon>
        <taxon>Streptophyta</taxon>
        <taxon>Embryophyta</taxon>
        <taxon>Tracheophyta</taxon>
        <taxon>Spermatophyta</taxon>
        <taxon>Magnoliopsida</taxon>
        <taxon>eudicotyledons</taxon>
        <taxon>Gunneridae</taxon>
        <taxon>Pentapetalae</taxon>
        <taxon>rosids</taxon>
        <taxon>fabids</taxon>
        <taxon>Malpighiales</taxon>
        <taxon>Linaceae</taxon>
        <taxon>Linum</taxon>
    </lineage>
</organism>
<accession>A0AAV2GPN9</accession>